<sequence>MGVRLILAVIFTPLFLAGTALLGFWLTQTGPGDVPDTESLRSLTAICAGLSLFALTDLVILLRRRRRRRPSPYL</sequence>
<keyword evidence="1" id="KW-1133">Transmembrane helix</keyword>
<comment type="caution">
    <text evidence="2">The sequence shown here is derived from an EMBL/GenBank/DDBJ whole genome shotgun (WGS) entry which is preliminary data.</text>
</comment>
<feature type="transmembrane region" description="Helical" evidence="1">
    <location>
        <begin position="5"/>
        <end position="27"/>
    </location>
</feature>
<keyword evidence="1" id="KW-0812">Transmembrane</keyword>
<keyword evidence="3" id="KW-1185">Reference proteome</keyword>
<evidence type="ECO:0000313" key="2">
    <source>
        <dbReference type="EMBL" id="OEU92247.1"/>
    </source>
</evidence>
<gene>
    <name evidence="2" type="ORF">AN215_05225</name>
</gene>
<organism evidence="2 3">
    <name type="scientific">Streptomyces abyssalis</name>
    <dbReference type="NCBI Taxonomy" id="933944"/>
    <lineage>
        <taxon>Bacteria</taxon>
        <taxon>Bacillati</taxon>
        <taxon>Actinomycetota</taxon>
        <taxon>Actinomycetes</taxon>
        <taxon>Kitasatosporales</taxon>
        <taxon>Streptomycetaceae</taxon>
        <taxon>Streptomyces</taxon>
    </lineage>
</organism>
<evidence type="ECO:0000256" key="1">
    <source>
        <dbReference type="SAM" id="Phobius"/>
    </source>
</evidence>
<proteinExistence type="predicted"/>
<name>A0A1E7JTP6_9ACTN</name>
<evidence type="ECO:0000313" key="3">
    <source>
        <dbReference type="Proteomes" id="UP000176087"/>
    </source>
</evidence>
<protein>
    <submittedName>
        <fullName evidence="2">Uncharacterized protein</fullName>
    </submittedName>
</protein>
<dbReference type="Proteomes" id="UP000176087">
    <property type="component" value="Unassembled WGS sequence"/>
</dbReference>
<dbReference type="AlphaFoldDB" id="A0A1E7JTP6"/>
<keyword evidence="1" id="KW-0472">Membrane</keyword>
<dbReference type="EMBL" id="LJGT01000037">
    <property type="protein sequence ID" value="OEU92247.1"/>
    <property type="molecule type" value="Genomic_DNA"/>
</dbReference>
<accession>A0A1E7JTP6</accession>
<reference evidence="2 3" key="1">
    <citation type="journal article" date="2016" name="Front. Microbiol.">
        <title>Comparative Genomics Analysis of Streptomyces Species Reveals Their Adaptation to the Marine Environment and Their Diversity at the Genomic Level.</title>
        <authorList>
            <person name="Tian X."/>
            <person name="Zhang Z."/>
            <person name="Yang T."/>
            <person name="Chen M."/>
            <person name="Li J."/>
            <person name="Chen F."/>
            <person name="Yang J."/>
            <person name="Li W."/>
            <person name="Zhang B."/>
            <person name="Zhang Z."/>
            <person name="Wu J."/>
            <person name="Zhang C."/>
            <person name="Long L."/>
            <person name="Xiao J."/>
        </authorList>
    </citation>
    <scope>NUCLEOTIDE SEQUENCE [LARGE SCALE GENOMIC DNA]</scope>
    <source>
        <strain evidence="2 3">SCSIO 10390</strain>
    </source>
</reference>
<feature type="transmembrane region" description="Helical" evidence="1">
    <location>
        <begin position="39"/>
        <end position="62"/>
    </location>
</feature>